<sequence>MHFARMSSQTSLSASPNSSSFDRRLDFSFPANPLRYELTDGVTAFSAKGNMIDWDDAFANMAHIPDSDGLPEQWMADAAAFRDSGVRIQEHRYGDAPRALLDVVMPGGQPKGLAVFVHGGYWIATDKATWTHYAAGARALGWAVCLPQYTLAPESRISAITQQIGKAIEYASEIIDGPICLAGHSAGGHLASRMVCEDTPLSIHTMERVTHCLSISGLHDLRPLTKTRMNAQLQLSDDEATQESTALASPHPHARLTAWVGRDERPEFIRQAQALQASWKSHRAQVNLVIEDGKHHFSILDGLEKADSPITRAFVGLE</sequence>
<dbReference type="PANTHER" id="PTHR48081">
    <property type="entry name" value="AB HYDROLASE SUPERFAMILY PROTEIN C4A8.06C"/>
    <property type="match status" value="1"/>
</dbReference>
<accession>A0A1I0QX56</accession>
<feature type="compositionally biased region" description="Polar residues" evidence="2">
    <location>
        <begin position="1"/>
        <end position="17"/>
    </location>
</feature>
<protein>
    <submittedName>
        <fullName evidence="4">Acetyl esterase/lipase</fullName>
    </submittedName>
</protein>
<reference evidence="4 5" key="1">
    <citation type="submission" date="2016-10" db="EMBL/GenBank/DDBJ databases">
        <authorList>
            <person name="de Groot N.N."/>
        </authorList>
    </citation>
    <scope>NUCLEOTIDE SEQUENCE [LARGE SCALE GENOMIC DNA]</scope>
    <source>
        <strain evidence="4 5">DSM 17925</strain>
    </source>
</reference>
<dbReference type="EMBL" id="FOIZ01000001">
    <property type="protein sequence ID" value="SEW32076.1"/>
    <property type="molecule type" value="Genomic_DNA"/>
</dbReference>
<dbReference type="AlphaFoldDB" id="A0A1I0QX56"/>
<evidence type="ECO:0000313" key="4">
    <source>
        <dbReference type="EMBL" id="SEW32076.1"/>
    </source>
</evidence>
<dbReference type="GO" id="GO:0016787">
    <property type="term" value="F:hydrolase activity"/>
    <property type="evidence" value="ECO:0007669"/>
    <property type="project" value="UniProtKB-KW"/>
</dbReference>
<dbReference type="Gene3D" id="3.40.50.1820">
    <property type="entry name" value="alpha/beta hydrolase"/>
    <property type="match status" value="1"/>
</dbReference>
<keyword evidence="5" id="KW-1185">Reference proteome</keyword>
<evidence type="ECO:0000256" key="2">
    <source>
        <dbReference type="SAM" id="MobiDB-lite"/>
    </source>
</evidence>
<evidence type="ECO:0000256" key="1">
    <source>
        <dbReference type="ARBA" id="ARBA00022801"/>
    </source>
</evidence>
<gene>
    <name evidence="4" type="ORF">SAMN04488515_2282</name>
</gene>
<name>A0A1I0QX56_9RHOB</name>
<dbReference type="InterPro" id="IPR013094">
    <property type="entry name" value="AB_hydrolase_3"/>
</dbReference>
<feature type="domain" description="Alpha/beta hydrolase fold-3" evidence="3">
    <location>
        <begin position="115"/>
        <end position="237"/>
    </location>
</feature>
<dbReference type="Proteomes" id="UP000199167">
    <property type="component" value="Unassembled WGS sequence"/>
</dbReference>
<dbReference type="SUPFAM" id="SSF53474">
    <property type="entry name" value="alpha/beta-Hydrolases"/>
    <property type="match status" value="1"/>
</dbReference>
<dbReference type="STRING" id="364200.SAMN04488515_2282"/>
<dbReference type="InterPro" id="IPR029058">
    <property type="entry name" value="AB_hydrolase_fold"/>
</dbReference>
<evidence type="ECO:0000259" key="3">
    <source>
        <dbReference type="Pfam" id="PF07859"/>
    </source>
</evidence>
<dbReference type="PANTHER" id="PTHR48081:SF33">
    <property type="entry name" value="KYNURENINE FORMAMIDASE"/>
    <property type="match status" value="1"/>
</dbReference>
<proteinExistence type="predicted"/>
<organism evidence="4 5">
    <name type="scientific">Cognatiyoonia koreensis</name>
    <dbReference type="NCBI Taxonomy" id="364200"/>
    <lineage>
        <taxon>Bacteria</taxon>
        <taxon>Pseudomonadati</taxon>
        <taxon>Pseudomonadota</taxon>
        <taxon>Alphaproteobacteria</taxon>
        <taxon>Rhodobacterales</taxon>
        <taxon>Paracoccaceae</taxon>
        <taxon>Cognatiyoonia</taxon>
    </lineage>
</organism>
<dbReference type="InterPro" id="IPR050300">
    <property type="entry name" value="GDXG_lipolytic_enzyme"/>
</dbReference>
<feature type="region of interest" description="Disordered" evidence="2">
    <location>
        <begin position="1"/>
        <end position="21"/>
    </location>
</feature>
<evidence type="ECO:0000313" key="5">
    <source>
        <dbReference type="Proteomes" id="UP000199167"/>
    </source>
</evidence>
<keyword evidence="1" id="KW-0378">Hydrolase</keyword>
<dbReference type="Pfam" id="PF07859">
    <property type="entry name" value="Abhydrolase_3"/>
    <property type="match status" value="1"/>
</dbReference>